<dbReference type="GO" id="GO:0033765">
    <property type="term" value="F:steroid dehydrogenase activity, acting on the CH-CH group of donors"/>
    <property type="evidence" value="ECO:0007669"/>
    <property type="project" value="UniProtKB-ARBA"/>
</dbReference>
<dbReference type="Proteomes" id="UP000199288">
    <property type="component" value="Unassembled WGS sequence"/>
</dbReference>
<dbReference type="InterPro" id="IPR036188">
    <property type="entry name" value="FAD/NAD-bd_sf"/>
</dbReference>
<dbReference type="Gene3D" id="3.50.50.60">
    <property type="entry name" value="FAD/NAD(P)-binding domain"/>
    <property type="match status" value="2"/>
</dbReference>
<reference evidence="7" key="1">
    <citation type="submission" date="2016-10" db="EMBL/GenBank/DDBJ databases">
        <authorList>
            <person name="Varghese N."/>
            <person name="Submissions S."/>
        </authorList>
    </citation>
    <scope>NUCLEOTIDE SEQUENCE [LARGE SCALE GENOMIC DNA]</scope>
    <source>
        <strain evidence="7">KPR-1</strain>
    </source>
</reference>
<dbReference type="SUPFAM" id="SSF51905">
    <property type="entry name" value="FAD/NAD(P)-binding domain"/>
    <property type="match status" value="1"/>
</dbReference>
<gene>
    <name evidence="6" type="ORF">SAMN02910418_00055</name>
</gene>
<protein>
    <submittedName>
        <fullName evidence="6">Succinate dehydrogenase/fumarate reductase, flavoprotein subunit</fullName>
    </submittedName>
</protein>
<keyword evidence="7" id="KW-1185">Reference proteome</keyword>
<organism evidence="6 7">
    <name type="scientific">Bowdeniella nasicola</name>
    <dbReference type="NCBI Taxonomy" id="208480"/>
    <lineage>
        <taxon>Bacteria</taxon>
        <taxon>Bacillati</taxon>
        <taxon>Actinomycetota</taxon>
        <taxon>Actinomycetes</taxon>
        <taxon>Actinomycetales</taxon>
        <taxon>Actinomycetaceae</taxon>
        <taxon>Bowdeniella</taxon>
    </lineage>
</organism>
<evidence type="ECO:0000313" key="6">
    <source>
        <dbReference type="EMBL" id="SDZ73992.1"/>
    </source>
</evidence>
<feature type="domain" description="FAD-dependent oxidoreductase 2 FAD-binding" evidence="5">
    <location>
        <begin position="6"/>
        <end position="529"/>
    </location>
</feature>
<evidence type="ECO:0000313" key="7">
    <source>
        <dbReference type="Proteomes" id="UP000199288"/>
    </source>
</evidence>
<sequence length="547" mass="58458">MHEDFDVIVVGAGTGMYAALAAHNAGLRVLLVEKSEYLGGSTAMSGGGIWAPGNRVLRAAGLADTKERVLGYLDEVVGDSAPRSRRVAFVDHTAPALDLLMDYTMLSWAHMRGYADYFSDLPGGSAIGRSIEADPVDATLLGPHRHLLRPTSFGAPVPLPITARDYKWLNLMTRKPKGLLTAVKRAGQGIGGSMLKREYVAGGQALAVGLIAAVIDKGIEYWTNTPLLELTTDNGRVTGVIVEHDGQRQEIGARRGVIIASGGFDHNLALRQRYQSEELENWSIANPANTGECLQLAEEVGAQLTNLDQAWWFPVVRPLPGQSAGPMLAERSLPGSIMVDKTGKRFMNEAQEYMSAGQIMLGLDGSESKLPVTMIFDQDYRNSYVFSGSVMPRQDLPAQWYDAGIAFKAETIDALAAATGLADLPATIHRFNLLASAGTDDDFGRGSTYYDRYYGDPTQEPNPNLRPLRNGPFYAVSIVPSDLGTCGGIAADEHARALRADGNPIPGLYAVGNAAANAFGNSYPGAGATIGQGIVFGYIAAQHMSAL</sequence>
<accession>A0A1H3VIQ7</accession>
<dbReference type="EMBL" id="FNQV01000001">
    <property type="protein sequence ID" value="SDZ73992.1"/>
    <property type="molecule type" value="Genomic_DNA"/>
</dbReference>
<evidence type="ECO:0000256" key="2">
    <source>
        <dbReference type="ARBA" id="ARBA00022630"/>
    </source>
</evidence>
<evidence type="ECO:0000256" key="1">
    <source>
        <dbReference type="ARBA" id="ARBA00001974"/>
    </source>
</evidence>
<dbReference type="Pfam" id="PF00890">
    <property type="entry name" value="FAD_binding_2"/>
    <property type="match status" value="1"/>
</dbReference>
<dbReference type="GO" id="GO:0008202">
    <property type="term" value="P:steroid metabolic process"/>
    <property type="evidence" value="ECO:0007669"/>
    <property type="project" value="UniProtKB-ARBA"/>
</dbReference>
<dbReference type="InterPro" id="IPR003953">
    <property type="entry name" value="FAD-dep_OxRdtase_2_FAD-bd"/>
</dbReference>
<dbReference type="RefSeq" id="WP_222842303.1">
    <property type="nucleotide sequence ID" value="NZ_FNQV01000001.1"/>
</dbReference>
<keyword evidence="3" id="KW-0274">FAD</keyword>
<dbReference type="InterPro" id="IPR050315">
    <property type="entry name" value="FAD-oxidoreductase_2"/>
</dbReference>
<dbReference type="AlphaFoldDB" id="A0A1H3VIQ7"/>
<proteinExistence type="predicted"/>
<keyword evidence="2" id="KW-0285">Flavoprotein</keyword>
<evidence type="ECO:0000256" key="4">
    <source>
        <dbReference type="ARBA" id="ARBA00023002"/>
    </source>
</evidence>
<evidence type="ECO:0000259" key="5">
    <source>
        <dbReference type="Pfam" id="PF00890"/>
    </source>
</evidence>
<dbReference type="InterPro" id="IPR027477">
    <property type="entry name" value="Succ_DH/fumarate_Rdtase_cat_sf"/>
</dbReference>
<comment type="cofactor">
    <cofactor evidence="1">
        <name>FAD</name>
        <dbReference type="ChEBI" id="CHEBI:57692"/>
    </cofactor>
</comment>
<keyword evidence="4" id="KW-0560">Oxidoreductase</keyword>
<dbReference type="PANTHER" id="PTHR43400">
    <property type="entry name" value="FUMARATE REDUCTASE"/>
    <property type="match status" value="1"/>
</dbReference>
<name>A0A1H3VIQ7_9ACTO</name>
<evidence type="ECO:0000256" key="3">
    <source>
        <dbReference type="ARBA" id="ARBA00022827"/>
    </source>
</evidence>
<dbReference type="SUPFAM" id="SSF56425">
    <property type="entry name" value="Succinate dehydrogenase/fumarate reductase flavoprotein, catalytic domain"/>
    <property type="match status" value="1"/>
</dbReference>
<dbReference type="PANTHER" id="PTHR43400:SF10">
    <property type="entry name" value="3-OXOSTEROID 1-DEHYDROGENASE"/>
    <property type="match status" value="1"/>
</dbReference>